<dbReference type="Pfam" id="PF21822">
    <property type="entry name" value="Phage_TAC_15"/>
    <property type="match status" value="1"/>
</dbReference>
<accession>A0AAX4MY44</accession>
<sequence length="119" mass="13250">MAIQQKEVTVLGDTYLLTQFPSMRGTRILRQLVKLIGPAFAELQLKGEIAPALNLIFENLDENTEKLIPELLSSATKNGLALNYEMEFAGAYDKMFLLAKEVVMYNYGSVFTLIGSGEQ</sequence>
<evidence type="ECO:0000313" key="1">
    <source>
        <dbReference type="EMBL" id="WYV99183.1"/>
    </source>
</evidence>
<organism evidence="1 2">
    <name type="scientific">Pseudomonas phage vB_PpuM-KoPa-4</name>
    <dbReference type="NCBI Taxonomy" id="3132618"/>
    <lineage>
        <taxon>Viruses</taxon>
        <taxon>Duplodnaviria</taxon>
        <taxon>Heunggongvirae</taxon>
        <taxon>Uroviricota</taxon>
        <taxon>Caudoviricetes</taxon>
        <taxon>Vandenendeviridae</taxon>
        <taxon>Gorskivirinae</taxon>
        <taxon>Tartuvirus</taxon>
        <taxon>Tartuvirus kopa4</taxon>
    </lineage>
</organism>
<evidence type="ECO:0000313" key="2">
    <source>
        <dbReference type="Proteomes" id="UP001433872"/>
    </source>
</evidence>
<gene>
    <name evidence="1" type="ORF">KoPa4_00015</name>
</gene>
<name>A0AAX4MY44_9CAUD</name>
<proteinExistence type="predicted"/>
<dbReference type="InterPro" id="IPR049156">
    <property type="entry name" value="Phage_chap_TAC_15-like"/>
</dbReference>
<protein>
    <submittedName>
        <fullName evidence="1">Tail assembly chaperone</fullName>
    </submittedName>
</protein>
<dbReference type="EMBL" id="PP496414">
    <property type="protein sequence ID" value="WYV99183.1"/>
    <property type="molecule type" value="Genomic_DNA"/>
</dbReference>
<dbReference type="Proteomes" id="UP001433872">
    <property type="component" value="Segment"/>
</dbReference>
<keyword evidence="2" id="KW-1185">Reference proteome</keyword>
<reference evidence="1" key="1">
    <citation type="submission" date="2024-03" db="EMBL/GenBank/DDBJ databases">
        <title>Isolation and characterization of a phage collection against Pseudomonas putida.</title>
        <authorList>
            <person name="Brauer A."/>
            <person name="Rosendahl S."/>
            <person name="Kangsep A."/>
            <person name="Rikberg R."/>
            <person name="Lewanczyk A.C."/>
            <person name="Horak R."/>
            <person name="Tamman H."/>
        </authorList>
    </citation>
    <scope>NUCLEOTIDE SEQUENCE</scope>
</reference>